<keyword evidence="2" id="KW-1185">Reference proteome</keyword>
<organism evidence="1 2">
    <name type="scientific">Nosema bombycis (strain CQ1 / CVCC 102059)</name>
    <name type="common">Microsporidian parasite</name>
    <name type="synonym">Pebrine of silkworm</name>
    <dbReference type="NCBI Taxonomy" id="578461"/>
    <lineage>
        <taxon>Eukaryota</taxon>
        <taxon>Fungi</taxon>
        <taxon>Fungi incertae sedis</taxon>
        <taxon>Microsporidia</taxon>
        <taxon>Nosematidae</taxon>
        <taxon>Nosema</taxon>
    </lineage>
</organism>
<evidence type="ECO:0000313" key="2">
    <source>
        <dbReference type="Proteomes" id="UP000016927"/>
    </source>
</evidence>
<evidence type="ECO:0000313" key="1">
    <source>
        <dbReference type="EMBL" id="EOB13241.1"/>
    </source>
</evidence>
<dbReference type="HOGENOM" id="CLU_3087830_0_0_1"/>
<protein>
    <submittedName>
        <fullName evidence="1">Uncharacterized protein</fullName>
    </submittedName>
</protein>
<gene>
    <name evidence="1" type="ORF">NBO_95g0001</name>
</gene>
<accession>R0KR75</accession>
<dbReference type="Proteomes" id="UP000016927">
    <property type="component" value="Unassembled WGS sequence"/>
</dbReference>
<name>R0KR75_NOSB1</name>
<proteinExistence type="predicted"/>
<dbReference type="EMBL" id="KB909003">
    <property type="protein sequence ID" value="EOB13241.1"/>
    <property type="molecule type" value="Genomic_DNA"/>
</dbReference>
<reference evidence="1 2" key="1">
    <citation type="journal article" date="2013" name="BMC Genomics">
        <title>Comparative genomics of parasitic silkworm microsporidia reveal an association between genome expansion and host adaptation.</title>
        <authorList>
            <person name="Pan G."/>
            <person name="Xu J."/>
            <person name="Li T."/>
            <person name="Xia Q."/>
            <person name="Liu S.L."/>
            <person name="Zhang G."/>
            <person name="Li S."/>
            <person name="Li C."/>
            <person name="Liu H."/>
            <person name="Yang L."/>
            <person name="Liu T."/>
            <person name="Zhang X."/>
            <person name="Wu Z."/>
            <person name="Fan W."/>
            <person name="Dang X."/>
            <person name="Xiang H."/>
            <person name="Tao M."/>
            <person name="Li Y."/>
            <person name="Hu J."/>
            <person name="Li Z."/>
            <person name="Lin L."/>
            <person name="Luo J."/>
            <person name="Geng L."/>
            <person name="Wang L."/>
            <person name="Long M."/>
            <person name="Wan Y."/>
            <person name="He N."/>
            <person name="Zhang Z."/>
            <person name="Lu C."/>
            <person name="Keeling P.J."/>
            <person name="Wang J."/>
            <person name="Xiang Z."/>
            <person name="Zhou Z."/>
        </authorList>
    </citation>
    <scope>NUCLEOTIDE SEQUENCE [LARGE SCALE GENOMIC DNA]</scope>
    <source>
        <strain evidence="2">CQ1 / CVCC 102059</strain>
    </source>
</reference>
<dbReference type="VEuPathDB" id="MicrosporidiaDB:NBO_95g0001"/>
<sequence length="52" mass="6343">MLFKNIAVLQLYLSWPVHIFKDLKWSIIYKWVVDFTQKLNFLTMITLNQLNL</sequence>
<dbReference type="AlphaFoldDB" id="R0KR75"/>